<evidence type="ECO:0000256" key="1">
    <source>
        <dbReference type="SAM" id="Phobius"/>
    </source>
</evidence>
<organism evidence="2 3">
    <name type="scientific">Candidatus Magasanikbacteria bacterium GW2011_GWA2_46_17</name>
    <dbReference type="NCBI Taxonomy" id="1619042"/>
    <lineage>
        <taxon>Bacteria</taxon>
        <taxon>Candidatus Magasanikiibacteriota</taxon>
    </lineage>
</organism>
<reference evidence="2 3" key="1">
    <citation type="journal article" date="2015" name="Nature">
        <title>rRNA introns, odd ribosomes, and small enigmatic genomes across a large radiation of phyla.</title>
        <authorList>
            <person name="Brown C.T."/>
            <person name="Hug L.A."/>
            <person name="Thomas B.C."/>
            <person name="Sharon I."/>
            <person name="Castelle C.J."/>
            <person name="Singh A."/>
            <person name="Wilkins M.J."/>
            <person name="Williams K.H."/>
            <person name="Banfield J.F."/>
        </authorList>
    </citation>
    <scope>NUCLEOTIDE SEQUENCE [LARGE SCALE GENOMIC DNA]</scope>
</reference>
<feature type="transmembrane region" description="Helical" evidence="1">
    <location>
        <begin position="68"/>
        <end position="90"/>
    </location>
</feature>
<evidence type="ECO:0000313" key="3">
    <source>
        <dbReference type="Proteomes" id="UP000034175"/>
    </source>
</evidence>
<sequence>MNWKHWPYWVKVFGVGLLLPLIVLLIGYFTGTIQKAVSLVRGPQIFQGLISENLFNCAYGESGLLCEISAYLLTSCLTFAIVGLIIGYLYGKFKNRNKTSVNGNIS</sequence>
<dbReference type="AlphaFoldDB" id="A0A0G1S184"/>
<keyword evidence="1" id="KW-0812">Transmembrane</keyword>
<keyword evidence="1" id="KW-0472">Membrane</keyword>
<protein>
    <submittedName>
        <fullName evidence="2">Uncharacterized protein</fullName>
    </submittedName>
</protein>
<name>A0A0G1S184_9BACT</name>
<comment type="caution">
    <text evidence="2">The sequence shown here is derived from an EMBL/GenBank/DDBJ whole genome shotgun (WGS) entry which is preliminary data.</text>
</comment>
<dbReference type="Proteomes" id="UP000034175">
    <property type="component" value="Unassembled WGS sequence"/>
</dbReference>
<dbReference type="EMBL" id="LCMA01000005">
    <property type="protein sequence ID" value="KKU26975.1"/>
    <property type="molecule type" value="Genomic_DNA"/>
</dbReference>
<proteinExistence type="predicted"/>
<gene>
    <name evidence="2" type="ORF">UX39_C0005G0013</name>
</gene>
<evidence type="ECO:0000313" key="2">
    <source>
        <dbReference type="EMBL" id="KKU26975.1"/>
    </source>
</evidence>
<accession>A0A0G1S184</accession>
<keyword evidence="1" id="KW-1133">Transmembrane helix</keyword>
<feature type="transmembrane region" description="Helical" evidence="1">
    <location>
        <begin position="12"/>
        <end position="31"/>
    </location>
</feature>